<name>A0A6I6EDZ3_9GAMM</name>
<protein>
    <submittedName>
        <fullName evidence="1">3-hydroxy-fatty acyl-ACP dehydratase</fullName>
    </submittedName>
</protein>
<dbReference type="CDD" id="cd01289">
    <property type="entry name" value="FabA_like"/>
    <property type="match status" value="1"/>
</dbReference>
<dbReference type="SUPFAM" id="SSF54637">
    <property type="entry name" value="Thioesterase/thiol ester dehydrase-isomerase"/>
    <property type="match status" value="1"/>
</dbReference>
<sequence length="158" mass="17568">MSEYQPAACYLPHAAPMVLVERVIMVSDEEAHCQVRISPDGVLAPFLTPEGALPAWFGIEIIAQTIGIWSGWHGRKQQQQAPRPGMLLGGRGYRCQQAQFPAGSVLDVRVSLLMRDEKMGSFDGVITIDGNTWASGRLNTYQPDEQELQQIMQQDIQE</sequence>
<dbReference type="Pfam" id="PF22817">
    <property type="entry name" value="ApeP-like"/>
    <property type="match status" value="1"/>
</dbReference>
<dbReference type="InterPro" id="IPR029069">
    <property type="entry name" value="HotDog_dom_sf"/>
</dbReference>
<accession>A0A6I6EDZ3</accession>
<dbReference type="RefSeq" id="WP_156287607.1">
    <property type="nucleotide sequence ID" value="NZ_CP046509.1"/>
</dbReference>
<dbReference type="InterPro" id="IPR016776">
    <property type="entry name" value="ApeP-like_dehydratase"/>
</dbReference>
<evidence type="ECO:0000313" key="2">
    <source>
        <dbReference type="Proteomes" id="UP000424752"/>
    </source>
</evidence>
<evidence type="ECO:0000313" key="1">
    <source>
        <dbReference type="EMBL" id="QGU88067.1"/>
    </source>
</evidence>
<dbReference type="Proteomes" id="UP000424752">
    <property type="component" value="Chromosome"/>
</dbReference>
<dbReference type="EMBL" id="CP046509">
    <property type="protein sequence ID" value="QGU88067.1"/>
    <property type="molecule type" value="Genomic_DNA"/>
</dbReference>
<reference evidence="1 2" key="1">
    <citation type="submission" date="2019-12" db="EMBL/GenBank/DDBJ databases">
        <title>Erwinia sp. nov., isolated from droppings of birds in the Qinghai-Tiebt plateau of China.</title>
        <authorList>
            <person name="Ge Y."/>
        </authorList>
    </citation>
    <scope>NUCLEOTIDE SEQUENCE [LARGE SCALE GENOMIC DNA]</scope>
    <source>
        <strain evidence="1 2">J780</strain>
    </source>
</reference>
<dbReference type="AlphaFoldDB" id="A0A6I6EDZ3"/>
<dbReference type="KEGG" id="erwi:GN242_12885"/>
<organism evidence="1 2">
    <name type="scientific">Erwinia sorbitola</name>
    <dbReference type="NCBI Taxonomy" id="2681984"/>
    <lineage>
        <taxon>Bacteria</taxon>
        <taxon>Pseudomonadati</taxon>
        <taxon>Pseudomonadota</taxon>
        <taxon>Gammaproteobacteria</taxon>
        <taxon>Enterobacterales</taxon>
        <taxon>Erwiniaceae</taxon>
        <taxon>Erwinia</taxon>
    </lineage>
</organism>
<dbReference type="Gene3D" id="3.10.129.10">
    <property type="entry name" value="Hotdog Thioesterase"/>
    <property type="match status" value="1"/>
</dbReference>
<gene>
    <name evidence="1" type="ORF">GN242_12885</name>
</gene>
<proteinExistence type="predicted"/>
<dbReference type="PIRSF" id="PIRSF020565">
    <property type="entry name" value="3Ho_Ac_ACP_DH_prd"/>
    <property type="match status" value="1"/>
</dbReference>